<feature type="transmembrane region" description="Helical" evidence="7">
    <location>
        <begin position="372"/>
        <end position="393"/>
    </location>
</feature>
<feature type="transmembrane region" description="Helical" evidence="7">
    <location>
        <begin position="255"/>
        <end position="276"/>
    </location>
</feature>
<evidence type="ECO:0000256" key="5">
    <source>
        <dbReference type="ARBA" id="ARBA00023136"/>
    </source>
</evidence>
<feature type="transmembrane region" description="Helical" evidence="7">
    <location>
        <begin position="94"/>
        <end position="114"/>
    </location>
</feature>
<feature type="transmembrane region" description="Helical" evidence="7">
    <location>
        <begin position="311"/>
        <end position="333"/>
    </location>
</feature>
<dbReference type="PROSITE" id="PS50850">
    <property type="entry name" value="MFS"/>
    <property type="match status" value="1"/>
</dbReference>
<dbReference type="InterPro" id="IPR020846">
    <property type="entry name" value="MFS_dom"/>
</dbReference>
<name>A0A316GNM1_9RHOB</name>
<evidence type="ECO:0000256" key="2">
    <source>
        <dbReference type="ARBA" id="ARBA00022475"/>
    </source>
</evidence>
<protein>
    <submittedName>
        <fullName evidence="9">Putative MFS family arabinose efflux permease</fullName>
    </submittedName>
</protein>
<evidence type="ECO:0000313" key="10">
    <source>
        <dbReference type="Proteomes" id="UP000245708"/>
    </source>
</evidence>
<feature type="transmembrane region" description="Helical" evidence="7">
    <location>
        <begin position="184"/>
        <end position="204"/>
    </location>
</feature>
<dbReference type="AlphaFoldDB" id="A0A316GNM1"/>
<keyword evidence="2" id="KW-1003">Cell membrane</keyword>
<keyword evidence="10" id="KW-1185">Reference proteome</keyword>
<accession>A0A316GNM1</accession>
<evidence type="ECO:0000256" key="7">
    <source>
        <dbReference type="SAM" id="Phobius"/>
    </source>
</evidence>
<feature type="domain" description="Major facilitator superfamily (MFS) profile" evidence="8">
    <location>
        <begin position="54"/>
        <end position="422"/>
    </location>
</feature>
<sequence>MHDTMFRKSTTSEPAPAGPSRPGPFRLTLPAALAKAYAMSPVSAMSAMSAVSLSPTRTPWALIAALYAAGLIAAGQFAKVSLTLGPLALDYPGWPVAFAVSGVAVVGIVFGVYAGGITASIGPRKAILLALVISALAGAGQAVLPPFPVLMALRVVEGAGHLVLVVAIPTLMAALAAPRDRGLVMGLWATFFGVGFALAALLVGEGAAPVYGVHAALAAAMGAVLWKMLPRGVAGERRPLPRLADHLTIYTTPRLIAPALGHGIYAFAFLALVTYLPVALEAAWLAPVLPVVGIAGSLLAGALARWIAPGALVAGGFLAMAVIFAGALALPALAAPLSVVAMLVSGVVAGGGFAAVPALNGADADRALANGALAQLGNIGTFAGTPVLAALGVGASLPMAIAVGVFGAIATALAYRAAAQMNVR</sequence>
<proteinExistence type="predicted"/>
<feature type="transmembrane region" description="Helical" evidence="7">
    <location>
        <begin position="399"/>
        <end position="418"/>
    </location>
</feature>
<comment type="caution">
    <text evidence="9">The sequence shown here is derived from an EMBL/GenBank/DDBJ whole genome shotgun (WGS) entry which is preliminary data.</text>
</comment>
<evidence type="ECO:0000256" key="4">
    <source>
        <dbReference type="ARBA" id="ARBA00022989"/>
    </source>
</evidence>
<reference evidence="9 10" key="1">
    <citation type="submission" date="2018-05" db="EMBL/GenBank/DDBJ databases">
        <title>Genomic Encyclopedia of Type Strains, Phase IV (KMG-IV): sequencing the most valuable type-strain genomes for metagenomic binning, comparative biology and taxonomic classification.</title>
        <authorList>
            <person name="Goeker M."/>
        </authorList>
    </citation>
    <scope>NUCLEOTIDE SEQUENCE [LARGE SCALE GENOMIC DNA]</scope>
    <source>
        <strain evidence="9 10">DSM 16097</strain>
    </source>
</reference>
<gene>
    <name evidence="9" type="ORF">C7455_101284</name>
</gene>
<evidence type="ECO:0000256" key="6">
    <source>
        <dbReference type="SAM" id="MobiDB-lite"/>
    </source>
</evidence>
<comment type="subcellular location">
    <subcellularLocation>
        <location evidence="1">Cell membrane</location>
        <topology evidence="1">Multi-pass membrane protein</topology>
    </subcellularLocation>
</comment>
<dbReference type="SUPFAM" id="SSF103473">
    <property type="entry name" value="MFS general substrate transporter"/>
    <property type="match status" value="1"/>
</dbReference>
<evidence type="ECO:0000256" key="1">
    <source>
        <dbReference type="ARBA" id="ARBA00004651"/>
    </source>
</evidence>
<feature type="transmembrane region" description="Helical" evidence="7">
    <location>
        <begin position="159"/>
        <end position="177"/>
    </location>
</feature>
<dbReference type="InterPro" id="IPR011701">
    <property type="entry name" value="MFS"/>
</dbReference>
<feature type="transmembrane region" description="Helical" evidence="7">
    <location>
        <begin position="60"/>
        <end position="82"/>
    </location>
</feature>
<dbReference type="InterPro" id="IPR050189">
    <property type="entry name" value="MFS_Efflux_Transporters"/>
</dbReference>
<dbReference type="GO" id="GO:0005886">
    <property type="term" value="C:plasma membrane"/>
    <property type="evidence" value="ECO:0007669"/>
    <property type="project" value="UniProtKB-SubCell"/>
</dbReference>
<evidence type="ECO:0000256" key="3">
    <source>
        <dbReference type="ARBA" id="ARBA00022692"/>
    </source>
</evidence>
<organism evidence="9 10">
    <name type="scientific">Roseicyclus mahoneyensis</name>
    <dbReference type="NCBI Taxonomy" id="164332"/>
    <lineage>
        <taxon>Bacteria</taxon>
        <taxon>Pseudomonadati</taxon>
        <taxon>Pseudomonadota</taxon>
        <taxon>Alphaproteobacteria</taxon>
        <taxon>Rhodobacterales</taxon>
        <taxon>Roseobacteraceae</taxon>
        <taxon>Roseicyclus</taxon>
    </lineage>
</organism>
<feature type="region of interest" description="Disordered" evidence="6">
    <location>
        <begin position="1"/>
        <end position="23"/>
    </location>
</feature>
<evidence type="ECO:0000313" key="9">
    <source>
        <dbReference type="EMBL" id="PWK62258.1"/>
    </source>
</evidence>
<keyword evidence="4 7" id="KW-1133">Transmembrane helix</keyword>
<dbReference type="PANTHER" id="PTHR43124">
    <property type="entry name" value="PURINE EFFLUX PUMP PBUE"/>
    <property type="match status" value="1"/>
</dbReference>
<evidence type="ECO:0000259" key="8">
    <source>
        <dbReference type="PROSITE" id="PS50850"/>
    </source>
</evidence>
<feature type="transmembrane region" description="Helical" evidence="7">
    <location>
        <begin position="126"/>
        <end position="147"/>
    </location>
</feature>
<feature type="transmembrane region" description="Helical" evidence="7">
    <location>
        <begin position="339"/>
        <end position="360"/>
    </location>
</feature>
<keyword evidence="3 7" id="KW-0812">Transmembrane</keyword>
<feature type="transmembrane region" description="Helical" evidence="7">
    <location>
        <begin position="210"/>
        <end position="229"/>
    </location>
</feature>
<dbReference type="GO" id="GO:0022857">
    <property type="term" value="F:transmembrane transporter activity"/>
    <property type="evidence" value="ECO:0007669"/>
    <property type="project" value="InterPro"/>
</dbReference>
<dbReference type="Pfam" id="PF07690">
    <property type="entry name" value="MFS_1"/>
    <property type="match status" value="1"/>
</dbReference>
<dbReference type="PANTHER" id="PTHR43124:SF3">
    <property type="entry name" value="CHLORAMPHENICOL EFFLUX PUMP RV0191"/>
    <property type="match status" value="1"/>
</dbReference>
<dbReference type="InterPro" id="IPR036259">
    <property type="entry name" value="MFS_trans_sf"/>
</dbReference>
<dbReference type="Proteomes" id="UP000245708">
    <property type="component" value="Unassembled WGS sequence"/>
</dbReference>
<feature type="transmembrane region" description="Helical" evidence="7">
    <location>
        <begin position="282"/>
        <end position="304"/>
    </location>
</feature>
<keyword evidence="5 7" id="KW-0472">Membrane</keyword>
<dbReference type="EMBL" id="QGGW01000001">
    <property type="protein sequence ID" value="PWK62258.1"/>
    <property type="molecule type" value="Genomic_DNA"/>
</dbReference>
<dbReference type="Gene3D" id="1.20.1250.20">
    <property type="entry name" value="MFS general substrate transporter like domains"/>
    <property type="match status" value="1"/>
</dbReference>